<dbReference type="InterPro" id="IPR002018">
    <property type="entry name" value="CarbesteraseB"/>
</dbReference>
<accession>A0AAV5S5Z9</accession>
<organism evidence="2 3">
    <name type="scientific">Pristionchus entomophagus</name>
    <dbReference type="NCBI Taxonomy" id="358040"/>
    <lineage>
        <taxon>Eukaryota</taxon>
        <taxon>Metazoa</taxon>
        <taxon>Ecdysozoa</taxon>
        <taxon>Nematoda</taxon>
        <taxon>Chromadorea</taxon>
        <taxon>Rhabditida</taxon>
        <taxon>Rhabditina</taxon>
        <taxon>Diplogasteromorpha</taxon>
        <taxon>Diplogasteroidea</taxon>
        <taxon>Neodiplogasteridae</taxon>
        <taxon>Pristionchus</taxon>
    </lineage>
</organism>
<dbReference type="InterPro" id="IPR029058">
    <property type="entry name" value="AB_hydrolase_fold"/>
</dbReference>
<feature type="domain" description="Carboxylesterase type B" evidence="1">
    <location>
        <begin position="12"/>
        <end position="66"/>
    </location>
</feature>
<evidence type="ECO:0000313" key="3">
    <source>
        <dbReference type="Proteomes" id="UP001432027"/>
    </source>
</evidence>
<reference evidence="2" key="1">
    <citation type="submission" date="2023-10" db="EMBL/GenBank/DDBJ databases">
        <title>Genome assembly of Pristionchus species.</title>
        <authorList>
            <person name="Yoshida K."/>
            <person name="Sommer R.J."/>
        </authorList>
    </citation>
    <scope>NUCLEOTIDE SEQUENCE</scope>
    <source>
        <strain evidence="2">RS0144</strain>
    </source>
</reference>
<dbReference type="Pfam" id="PF00135">
    <property type="entry name" value="COesterase"/>
    <property type="match status" value="1"/>
</dbReference>
<dbReference type="PANTHER" id="PTHR44590">
    <property type="entry name" value="CARBOXYLIC ESTER HYDROLASE-RELATED"/>
    <property type="match status" value="1"/>
</dbReference>
<dbReference type="PANTHER" id="PTHR44590:SF3">
    <property type="entry name" value="CARBOXYLESTERASE TYPE B DOMAIN-CONTAINING PROTEIN"/>
    <property type="match status" value="1"/>
</dbReference>
<evidence type="ECO:0000259" key="1">
    <source>
        <dbReference type="Pfam" id="PF00135"/>
    </source>
</evidence>
<feature type="non-terminal residue" evidence="2">
    <location>
        <position position="1"/>
    </location>
</feature>
<evidence type="ECO:0000313" key="2">
    <source>
        <dbReference type="EMBL" id="GMS77967.1"/>
    </source>
</evidence>
<dbReference type="Proteomes" id="UP001432027">
    <property type="component" value="Unassembled WGS sequence"/>
</dbReference>
<proteinExistence type="predicted"/>
<sequence length="74" mass="8417">PKVMGSMLESMPIRDANHAVELFYLFKKGIYATPTLTEEDKHVMNIFTTAFTNFAKYGNPNGSDDHKSDLPVHW</sequence>
<dbReference type="Gene3D" id="3.40.50.1820">
    <property type="entry name" value="alpha/beta hydrolase"/>
    <property type="match status" value="1"/>
</dbReference>
<dbReference type="EMBL" id="BTSX01000001">
    <property type="protein sequence ID" value="GMS77967.1"/>
    <property type="molecule type" value="Genomic_DNA"/>
</dbReference>
<protein>
    <recommendedName>
        <fullName evidence="1">Carboxylesterase type B domain-containing protein</fullName>
    </recommendedName>
</protein>
<name>A0AAV5S5Z9_9BILA</name>
<gene>
    <name evidence="2" type="ORF">PENTCL1PPCAC_142</name>
</gene>
<dbReference type="AlphaFoldDB" id="A0AAV5S5Z9"/>
<feature type="non-terminal residue" evidence="2">
    <location>
        <position position="74"/>
    </location>
</feature>
<dbReference type="SUPFAM" id="SSF53474">
    <property type="entry name" value="alpha/beta-Hydrolases"/>
    <property type="match status" value="1"/>
</dbReference>
<comment type="caution">
    <text evidence="2">The sequence shown here is derived from an EMBL/GenBank/DDBJ whole genome shotgun (WGS) entry which is preliminary data.</text>
</comment>
<keyword evidence="3" id="KW-1185">Reference proteome</keyword>